<evidence type="ECO:0000313" key="2">
    <source>
        <dbReference type="Proteomes" id="UP001239111"/>
    </source>
</evidence>
<name>A0ACC2PTJ6_9HYME</name>
<accession>A0ACC2PTJ6</accession>
<evidence type="ECO:0000313" key="1">
    <source>
        <dbReference type="EMBL" id="KAJ8686798.1"/>
    </source>
</evidence>
<dbReference type="EMBL" id="CM056741">
    <property type="protein sequence ID" value="KAJ8686798.1"/>
    <property type="molecule type" value="Genomic_DNA"/>
</dbReference>
<organism evidence="1 2">
    <name type="scientific">Eretmocerus hayati</name>
    <dbReference type="NCBI Taxonomy" id="131215"/>
    <lineage>
        <taxon>Eukaryota</taxon>
        <taxon>Metazoa</taxon>
        <taxon>Ecdysozoa</taxon>
        <taxon>Arthropoda</taxon>
        <taxon>Hexapoda</taxon>
        <taxon>Insecta</taxon>
        <taxon>Pterygota</taxon>
        <taxon>Neoptera</taxon>
        <taxon>Endopterygota</taxon>
        <taxon>Hymenoptera</taxon>
        <taxon>Apocrita</taxon>
        <taxon>Proctotrupomorpha</taxon>
        <taxon>Chalcidoidea</taxon>
        <taxon>Aphelinidae</taxon>
        <taxon>Aphelininae</taxon>
        <taxon>Eretmocerus</taxon>
    </lineage>
</organism>
<keyword evidence="2" id="KW-1185">Reference proteome</keyword>
<protein>
    <submittedName>
        <fullName evidence="1">Uncharacterized protein</fullName>
    </submittedName>
</protein>
<dbReference type="Proteomes" id="UP001239111">
    <property type="component" value="Chromosome 1"/>
</dbReference>
<reference evidence="1" key="1">
    <citation type="submission" date="2023-04" db="EMBL/GenBank/DDBJ databases">
        <title>A chromosome-level genome assembly of the parasitoid wasp Eretmocerus hayati.</title>
        <authorList>
            <person name="Zhong Y."/>
            <person name="Liu S."/>
            <person name="Liu Y."/>
        </authorList>
    </citation>
    <scope>NUCLEOTIDE SEQUENCE</scope>
    <source>
        <strain evidence="1">ZJU_SS_LIU_2023</strain>
    </source>
</reference>
<proteinExistence type="predicted"/>
<gene>
    <name evidence="1" type="ORF">QAD02_022592</name>
</gene>
<comment type="caution">
    <text evidence="1">The sequence shown here is derived from an EMBL/GenBank/DDBJ whole genome shotgun (WGS) entry which is preliminary data.</text>
</comment>
<sequence length="878" mass="96955">MATFVSAVLYAHHPDCSRPQTSWGQQRDNYLDNLTWADGSCERAPECPNHSSHSNRLSRVQNLCKDPCALPATHTCSNRSNQCDPCGQTTWEGRKRNLDIQPTIPDSRSCRSTAPRTRSKSRSPCGGSGAGRNRSKEKPSCEKPCSPIAPPAQPVCCPCPESFKQQRPANSCPPKPTTCSSTSKPECRSSNQPQVCRKDSCPNYAKFKASDSSKRCSETTTSYRPRESSRCRPIEPCTRDTCPNLTRPNENRCSTSALDSATANARIGTSNHQRRSSGINCTTLTHHQQESTSPSCPPTSMDPCSTNSRKLRFESRPRLAASFENGVLEAYSQFKLVFPTSSGGTEAATGGGCVSASLQTEPTTRSCGVGVNSADLPSRHRSPSSRMANSSCTQRSPRASRSRPRSCSNARVDECGQASKCDLEADENLHDYVLLTPGGKYIPLVKTKAEQCDQRVAFADCCMDDGREEQAGAICENELPECCDEKSQRPLSDQKCDSTTTKLLLQCIENVLKLEEQEGKQKCVEQKKDPVEPCKCKPPQDTQCEKIANCLTCLQEKLKSATNSSNACPKGKLTQDLLEILKCVLEMDSSKKDGCDEEQKRDCCICDETPQKPKCPSSENMCKAETKKESCQNQAMNHDMINNCNKTEKISLSARVHTTCDKAISCQDIFAKCAIIPCSSRPPSRSKIENESQNLSQVRNDEISPDRYAYRSENENPTRRRTSRSHLHEETRDLELNGCNSQSIRRASKPSTTQMSHGVDLIVPDAGRRERILNLSKGVQVDERSRQSKRRESSVGTQKRDTVLEYLVRCATRSNSLSASNQGASSSCSRRNNPSRSPGRVFATAIPRSSIQCCDQDLDFEDGPYRSFDAEITWSTGR</sequence>